<dbReference type="OrthoDB" id="2559672at2"/>
<evidence type="ECO:0000256" key="2">
    <source>
        <dbReference type="ARBA" id="ARBA00023125"/>
    </source>
</evidence>
<evidence type="ECO:0000313" key="6">
    <source>
        <dbReference type="Proteomes" id="UP000053127"/>
    </source>
</evidence>
<dbReference type="PANTHER" id="PTHR46796:SF15">
    <property type="entry name" value="BLL1074 PROTEIN"/>
    <property type="match status" value="1"/>
</dbReference>
<evidence type="ECO:0000256" key="1">
    <source>
        <dbReference type="ARBA" id="ARBA00023015"/>
    </source>
</evidence>
<evidence type="ECO:0000256" key="3">
    <source>
        <dbReference type="ARBA" id="ARBA00023163"/>
    </source>
</evidence>
<dbReference type="GO" id="GO:0043565">
    <property type="term" value="F:sequence-specific DNA binding"/>
    <property type="evidence" value="ECO:0007669"/>
    <property type="project" value="InterPro"/>
</dbReference>
<keyword evidence="2" id="KW-0238">DNA-binding</keyword>
<dbReference type="InterPro" id="IPR018060">
    <property type="entry name" value="HTH_AraC"/>
</dbReference>
<sequence length="267" mass="28791">MPNAIAEQALTTPEALRPWIAGVRTLSVSAAEQADRPFVRLPAAVTKVVLRVGADGRRDVFVSGPRVRASYHEGKAHLHCVELGLAPGTIRPLLGVPAAELVGRVVPLEDLPGALPRRLAAGLRRLDPREAVPRLAETLPELLSAAVDPARTTLLRAGVDALSVRPDRAPAQVREVARELSVSERQLRNLFSDGVGVSPKHYARIDRVRTVVTRAGHAPWSQLAAATGYFDQSHMTSDFRALMGVPPRSYVTGRLPALTPCRSVPRP</sequence>
<evidence type="ECO:0000313" key="5">
    <source>
        <dbReference type="EMBL" id="KUN04682.1"/>
    </source>
</evidence>
<dbReference type="EMBL" id="LMWN01000026">
    <property type="protein sequence ID" value="KUN04682.1"/>
    <property type="molecule type" value="Genomic_DNA"/>
</dbReference>
<gene>
    <name evidence="5" type="ORF">AQI95_19270</name>
</gene>
<dbReference type="SMART" id="SM00342">
    <property type="entry name" value="HTH_ARAC"/>
    <property type="match status" value="1"/>
</dbReference>
<dbReference type="STRING" id="67386.AQI95_19270"/>
<proteinExistence type="predicted"/>
<dbReference type="InterPro" id="IPR050204">
    <property type="entry name" value="AraC_XylS_family_regulators"/>
</dbReference>
<keyword evidence="1" id="KW-0805">Transcription regulation</keyword>
<organism evidence="5 6">
    <name type="scientific">Streptomyces yokosukanensis</name>
    <dbReference type="NCBI Taxonomy" id="67386"/>
    <lineage>
        <taxon>Bacteria</taxon>
        <taxon>Bacillati</taxon>
        <taxon>Actinomycetota</taxon>
        <taxon>Actinomycetes</taxon>
        <taxon>Kitasatosporales</taxon>
        <taxon>Streptomycetaceae</taxon>
        <taxon>Streptomyces</taxon>
    </lineage>
</organism>
<dbReference type="AlphaFoldDB" id="A0A101P4B6"/>
<dbReference type="PANTHER" id="PTHR46796">
    <property type="entry name" value="HTH-TYPE TRANSCRIPTIONAL ACTIVATOR RHAS-RELATED"/>
    <property type="match status" value="1"/>
</dbReference>
<feature type="domain" description="HTH araC/xylS-type" evidence="4">
    <location>
        <begin position="156"/>
        <end position="253"/>
    </location>
</feature>
<name>A0A101P4B6_9ACTN</name>
<reference evidence="5 6" key="1">
    <citation type="submission" date="2015-10" db="EMBL/GenBank/DDBJ databases">
        <title>Draft genome sequence of Streptomyces yokosukanensis DSM 40224, type strain for the species Streptomyces yokosukanensis.</title>
        <authorList>
            <person name="Ruckert C."/>
            <person name="Winkler A."/>
            <person name="Kalinowski J."/>
            <person name="Kampfer P."/>
            <person name="Glaeser S."/>
        </authorList>
    </citation>
    <scope>NUCLEOTIDE SEQUENCE [LARGE SCALE GENOMIC DNA]</scope>
    <source>
        <strain evidence="5 6">DSM 40224</strain>
    </source>
</reference>
<accession>A0A101P4B6</accession>
<evidence type="ECO:0000259" key="4">
    <source>
        <dbReference type="PROSITE" id="PS01124"/>
    </source>
</evidence>
<dbReference type="RefSeq" id="WP_067124641.1">
    <property type="nucleotide sequence ID" value="NZ_KQ948212.1"/>
</dbReference>
<dbReference type="GO" id="GO:0003700">
    <property type="term" value="F:DNA-binding transcription factor activity"/>
    <property type="evidence" value="ECO:0007669"/>
    <property type="project" value="InterPro"/>
</dbReference>
<dbReference type="Proteomes" id="UP000053127">
    <property type="component" value="Unassembled WGS sequence"/>
</dbReference>
<comment type="caution">
    <text evidence="5">The sequence shown here is derived from an EMBL/GenBank/DDBJ whole genome shotgun (WGS) entry which is preliminary data.</text>
</comment>
<keyword evidence="6" id="KW-1185">Reference proteome</keyword>
<dbReference type="Pfam" id="PF12833">
    <property type="entry name" value="HTH_18"/>
    <property type="match status" value="1"/>
</dbReference>
<keyword evidence="3" id="KW-0804">Transcription</keyword>
<dbReference type="PROSITE" id="PS01124">
    <property type="entry name" value="HTH_ARAC_FAMILY_2"/>
    <property type="match status" value="1"/>
</dbReference>
<protein>
    <submittedName>
        <fullName evidence="5">Transcriptional regulator</fullName>
    </submittedName>
</protein>
<dbReference type="Gene3D" id="1.10.10.60">
    <property type="entry name" value="Homeodomain-like"/>
    <property type="match status" value="1"/>
</dbReference>